<accession>A0A4R1BSL0</accession>
<reference evidence="1 2" key="1">
    <citation type="submission" date="2019-03" db="EMBL/GenBank/DDBJ databases">
        <title>Whole genome sequence of a novel Rubrobacter taiwanensis strain, isolated from Yellowstone National Park.</title>
        <authorList>
            <person name="Freed S."/>
            <person name="Ramaley R.F."/>
            <person name="Kyndt J.A."/>
        </authorList>
    </citation>
    <scope>NUCLEOTIDE SEQUENCE [LARGE SCALE GENOMIC DNA]</scope>
    <source>
        <strain evidence="1 2">Yellowstone</strain>
    </source>
</reference>
<proteinExistence type="predicted"/>
<dbReference type="AlphaFoldDB" id="A0A4R1BSL0"/>
<dbReference type="Proteomes" id="UP000295244">
    <property type="component" value="Unassembled WGS sequence"/>
</dbReference>
<sequence length="255" mass="29193">MLKKLSRNILQDPAAAVVWNVFRTIELADRLEILSHSSCIYPEDVPVAKLVDYGPRYYYWGVSGGGEVWEPLQRAGWGYPLRTPEVVIEGDRTLYYVEHLSTGRIEPCPFAARGECFGEECPVLERIRRSELLREEMFFFDPGFVEHADCNLYHQVFRAVATAGFLAKIVERRPRLVFILNRALAGTLGEVRTAVEEARSRLSSDAEVRLTSWQDIGRKVERAIVRGHRDATILHRLEELFLYLNGPEFRLPEGA</sequence>
<evidence type="ECO:0000313" key="2">
    <source>
        <dbReference type="Proteomes" id="UP000295244"/>
    </source>
</evidence>
<organism evidence="1 2">
    <name type="scientific">Rubrobacter taiwanensis</name>
    <dbReference type="NCBI Taxonomy" id="185139"/>
    <lineage>
        <taxon>Bacteria</taxon>
        <taxon>Bacillati</taxon>
        <taxon>Actinomycetota</taxon>
        <taxon>Rubrobacteria</taxon>
        <taxon>Rubrobacterales</taxon>
        <taxon>Rubrobacteraceae</taxon>
        <taxon>Rubrobacter</taxon>
    </lineage>
</organism>
<evidence type="ECO:0000313" key="1">
    <source>
        <dbReference type="EMBL" id="TCJ20215.1"/>
    </source>
</evidence>
<keyword evidence="2" id="KW-1185">Reference proteome</keyword>
<gene>
    <name evidence="1" type="ORF">E0L93_02175</name>
</gene>
<name>A0A4R1BSL0_9ACTN</name>
<dbReference type="RefSeq" id="WP_207890275.1">
    <property type="nucleotide sequence ID" value="NZ_SKBU01000005.1"/>
</dbReference>
<dbReference type="EMBL" id="SKBU01000005">
    <property type="protein sequence ID" value="TCJ20215.1"/>
    <property type="molecule type" value="Genomic_DNA"/>
</dbReference>
<comment type="caution">
    <text evidence="1">The sequence shown here is derived from an EMBL/GenBank/DDBJ whole genome shotgun (WGS) entry which is preliminary data.</text>
</comment>
<protein>
    <submittedName>
        <fullName evidence="1">Uncharacterized protein</fullName>
    </submittedName>
</protein>